<organism evidence="1 2">
    <name type="scientific">Lactococcus formosensis</name>
    <dbReference type="NCBI Taxonomy" id="1281486"/>
    <lineage>
        <taxon>Bacteria</taxon>
        <taxon>Bacillati</taxon>
        <taxon>Bacillota</taxon>
        <taxon>Bacilli</taxon>
        <taxon>Lactobacillales</taxon>
        <taxon>Streptococcaceae</taxon>
        <taxon>Lactococcus</taxon>
    </lineage>
</organism>
<keyword evidence="1" id="KW-0378">Hydrolase</keyword>
<protein>
    <submittedName>
        <fullName evidence="1">Alpha/beta hydrolase</fullName>
    </submittedName>
</protein>
<evidence type="ECO:0000313" key="2">
    <source>
        <dbReference type="Proteomes" id="UP001153199"/>
    </source>
</evidence>
<proteinExistence type="predicted"/>
<name>A0A9X4SEI3_9LACT</name>
<dbReference type="EMBL" id="JAMWFV010000022">
    <property type="protein sequence ID" value="MDG6146038.1"/>
    <property type="molecule type" value="Genomic_DNA"/>
</dbReference>
<keyword evidence="2" id="KW-1185">Reference proteome</keyword>
<evidence type="ECO:0000313" key="1">
    <source>
        <dbReference type="EMBL" id="MDG6146038.1"/>
    </source>
</evidence>
<feature type="non-terminal residue" evidence="1">
    <location>
        <position position="83"/>
    </location>
</feature>
<gene>
    <name evidence="1" type="ORF">NF717_10330</name>
</gene>
<comment type="caution">
    <text evidence="1">The sequence shown here is derived from an EMBL/GenBank/DDBJ whole genome shotgun (WGS) entry which is preliminary data.</text>
</comment>
<dbReference type="AlphaFoldDB" id="A0A9X4SEI3"/>
<accession>A0A9X4SEI3</accession>
<dbReference type="Proteomes" id="UP001153199">
    <property type="component" value="Unassembled WGS sequence"/>
</dbReference>
<reference evidence="1" key="1">
    <citation type="submission" date="2022-06" db="EMBL/GenBank/DDBJ databases">
        <title>Lactococcus from bovine mastitis in China.</title>
        <authorList>
            <person name="Lin Y."/>
            <person name="Han B."/>
        </authorList>
    </citation>
    <scope>NUCLEOTIDE SEQUENCE</scope>
    <source>
        <strain evidence="1">Ningxia-I-26</strain>
    </source>
</reference>
<dbReference type="GO" id="GO:0016787">
    <property type="term" value="F:hydrolase activity"/>
    <property type="evidence" value="ECO:0007669"/>
    <property type="project" value="UniProtKB-KW"/>
</dbReference>
<sequence length="83" mass="9042">MKKLKKIVLWVVSILLVLLAAGFVYIKSSTYHPTPQASNIASQAEKADNADNALVFKGNPDKPSIIFYQGALVDNASYSIWAS</sequence>